<dbReference type="EMBL" id="CVQI01038002">
    <property type="protein sequence ID" value="CRK48847.1"/>
    <property type="molecule type" value="Genomic_DNA"/>
</dbReference>
<feature type="compositionally biased region" description="Basic and acidic residues" evidence="1">
    <location>
        <begin position="42"/>
        <end position="55"/>
    </location>
</feature>
<evidence type="ECO:0000256" key="1">
    <source>
        <dbReference type="SAM" id="MobiDB-lite"/>
    </source>
</evidence>
<feature type="region of interest" description="Disordered" evidence="1">
    <location>
        <begin position="1"/>
        <end position="97"/>
    </location>
</feature>
<protein>
    <submittedName>
        <fullName evidence="2">Uncharacterized protein</fullName>
    </submittedName>
</protein>
<feature type="non-terminal residue" evidence="2">
    <location>
        <position position="97"/>
    </location>
</feature>
<evidence type="ECO:0000313" key="3">
    <source>
        <dbReference type="Proteomes" id="UP000045706"/>
    </source>
</evidence>
<proteinExistence type="predicted"/>
<sequence length="97" mass="10538">QSRLGEPSFPKRLGASWGRRLQLGPQRPRLPRPVRAGLSCGRHSDQGQRPRRAGEEMGDGGGQAEGSLQRGAVGRRAVPVPRQRDGPRRPALSTGRQ</sequence>
<dbReference type="Proteomes" id="UP000045706">
    <property type="component" value="Unassembled WGS sequence"/>
</dbReference>
<feature type="non-terminal residue" evidence="2">
    <location>
        <position position="1"/>
    </location>
</feature>
<feature type="compositionally biased region" description="Low complexity" evidence="1">
    <location>
        <begin position="18"/>
        <end position="27"/>
    </location>
</feature>
<gene>
    <name evidence="2" type="ORF">BN1723_020676</name>
</gene>
<dbReference type="AlphaFoldDB" id="A0A0G4NQU2"/>
<organism evidence="2 3">
    <name type="scientific">Verticillium longisporum</name>
    <name type="common">Verticillium dahliae var. longisporum</name>
    <dbReference type="NCBI Taxonomy" id="100787"/>
    <lineage>
        <taxon>Eukaryota</taxon>
        <taxon>Fungi</taxon>
        <taxon>Dikarya</taxon>
        <taxon>Ascomycota</taxon>
        <taxon>Pezizomycotina</taxon>
        <taxon>Sordariomycetes</taxon>
        <taxon>Hypocreomycetidae</taxon>
        <taxon>Glomerellales</taxon>
        <taxon>Plectosphaerellaceae</taxon>
        <taxon>Verticillium</taxon>
    </lineage>
</organism>
<accession>A0A0G4NQU2</accession>
<name>A0A0G4NQU2_VERLO</name>
<reference evidence="3" key="1">
    <citation type="submission" date="2015-05" db="EMBL/GenBank/DDBJ databases">
        <authorList>
            <person name="Fogelqvist Johan"/>
        </authorList>
    </citation>
    <scope>NUCLEOTIDE SEQUENCE [LARGE SCALE GENOMIC DNA]</scope>
</reference>
<evidence type="ECO:0000313" key="2">
    <source>
        <dbReference type="EMBL" id="CRK48847.1"/>
    </source>
</evidence>